<dbReference type="InterPro" id="IPR009076">
    <property type="entry name" value="FRB_dom"/>
</dbReference>
<dbReference type="InterPro" id="IPR016024">
    <property type="entry name" value="ARM-type_fold"/>
</dbReference>
<dbReference type="InterPro" id="IPR003152">
    <property type="entry name" value="FATC_dom"/>
</dbReference>
<reference evidence="14 15" key="1">
    <citation type="journal article" date="2023" name="Mol. Ecol. Resour.">
        <title>Chromosome-level genome assembly of a triploid poplar Populus alba 'Berolinensis'.</title>
        <authorList>
            <person name="Chen S."/>
            <person name="Yu Y."/>
            <person name="Wang X."/>
            <person name="Wang S."/>
            <person name="Zhang T."/>
            <person name="Zhou Y."/>
            <person name="He R."/>
            <person name="Meng N."/>
            <person name="Wang Y."/>
            <person name="Liu W."/>
            <person name="Liu Z."/>
            <person name="Liu J."/>
            <person name="Guo Q."/>
            <person name="Huang H."/>
            <person name="Sederoff R.R."/>
            <person name="Wang G."/>
            <person name="Qu G."/>
            <person name="Chen S."/>
        </authorList>
    </citation>
    <scope>NUCLEOTIDE SEQUENCE [LARGE SCALE GENOMIC DNA]</scope>
    <source>
        <strain evidence="14">SC-2020</strain>
    </source>
</reference>
<evidence type="ECO:0000256" key="5">
    <source>
        <dbReference type="ARBA" id="ARBA00022777"/>
    </source>
</evidence>
<keyword evidence="2 9" id="KW-0808">Transferase</keyword>
<dbReference type="InterPro" id="IPR011009">
    <property type="entry name" value="Kinase-like_dom_sf"/>
</dbReference>
<evidence type="ECO:0000313" key="15">
    <source>
        <dbReference type="Proteomes" id="UP001164929"/>
    </source>
</evidence>
<evidence type="ECO:0000256" key="3">
    <source>
        <dbReference type="ARBA" id="ARBA00022737"/>
    </source>
</evidence>
<dbReference type="FunFam" id="1.25.10.10:FF:000802">
    <property type="entry name" value="Serine/threonine-protein kinase TOR"/>
    <property type="match status" value="1"/>
</dbReference>
<dbReference type="Pfam" id="PF00454">
    <property type="entry name" value="PI3_PI4_kinase"/>
    <property type="match status" value="1"/>
</dbReference>
<dbReference type="PANTHER" id="PTHR11139:SF9">
    <property type="entry name" value="SERINE_THREONINE-PROTEIN KINASE MTOR"/>
    <property type="match status" value="1"/>
</dbReference>
<dbReference type="InterPro" id="IPR000403">
    <property type="entry name" value="PI3/4_kinase_cat_dom"/>
</dbReference>
<evidence type="ECO:0000256" key="10">
    <source>
        <dbReference type="SAM" id="MobiDB-lite"/>
    </source>
</evidence>
<dbReference type="FunFam" id="1.10.1070.11:FF:000017">
    <property type="entry name" value="Serine/threonine-protein kinase TOR"/>
    <property type="match status" value="1"/>
</dbReference>
<feature type="domain" description="FATC" evidence="13">
    <location>
        <begin position="1834"/>
        <end position="1866"/>
    </location>
</feature>
<evidence type="ECO:0000256" key="9">
    <source>
        <dbReference type="RuleBase" id="RU364109"/>
    </source>
</evidence>
<dbReference type="GO" id="GO:0005524">
    <property type="term" value="F:ATP binding"/>
    <property type="evidence" value="ECO:0007669"/>
    <property type="project" value="UniProtKB-KW"/>
</dbReference>
<feature type="domain" description="FAT" evidence="12">
    <location>
        <begin position="719"/>
        <end position="1299"/>
    </location>
</feature>
<feature type="region of interest" description="Disordered" evidence="10">
    <location>
        <begin position="1"/>
        <end position="22"/>
    </location>
</feature>
<feature type="domain" description="PI3K/PI4K catalytic" evidence="11">
    <location>
        <begin position="1452"/>
        <end position="1768"/>
    </location>
</feature>
<dbReference type="FunFam" id="1.20.120.150:FF:000001">
    <property type="entry name" value="Serine/threonine-protein kinase TOR"/>
    <property type="match status" value="1"/>
</dbReference>
<dbReference type="CDD" id="cd05169">
    <property type="entry name" value="PIKKc_TOR"/>
    <property type="match status" value="1"/>
</dbReference>
<name>A0AAD6RQL5_9ROSI</name>
<dbReference type="PROSITE" id="PS51190">
    <property type="entry name" value="FATC"/>
    <property type="match status" value="1"/>
</dbReference>
<keyword evidence="5 9" id="KW-0418">Kinase</keyword>
<dbReference type="InterPro" id="IPR014009">
    <property type="entry name" value="PIK_FAT"/>
</dbReference>
<dbReference type="Proteomes" id="UP001164929">
    <property type="component" value="Chromosome 1"/>
</dbReference>
<comment type="caution">
    <text evidence="14">The sequence shown here is derived from an EMBL/GenBank/DDBJ whole genome shotgun (WGS) entry which is preliminary data.</text>
</comment>
<keyword evidence="3" id="KW-0677">Repeat</keyword>
<keyword evidence="6 9" id="KW-0067">ATP-binding</keyword>
<dbReference type="Pfam" id="PF11865">
    <property type="entry name" value="mTOR_dom"/>
    <property type="match status" value="1"/>
</dbReference>
<evidence type="ECO:0000259" key="12">
    <source>
        <dbReference type="PROSITE" id="PS51189"/>
    </source>
</evidence>
<dbReference type="GO" id="GO:0004674">
    <property type="term" value="F:protein serine/threonine kinase activity"/>
    <property type="evidence" value="ECO:0007669"/>
    <property type="project" value="UniProtKB-KW"/>
</dbReference>
<sequence>MKRKTKYTHPVSSTNGRLPSKPGRDLIIDFDAAASESSSRDFDVREYAISVAGRLSEKNPAYVLPALRRHLIQLLTYLKQSSADNKCREESAKLLGCLIRNCEQLVLPYIAPIHKALVARLLEGTGVNANNGIISGVLVTVGDLARVGGFAMRQYISELMPLIVEALLDGAAATKREVAVATLGQVVQSTGYVITPYIEYPQLLGLLLKLLNSELGWSTRREVLKVLGIMGALDPHVHKRNQQNLPGSHGEVARAASDSGQHIPSMDELPLDLWPSFATSEDYYSTVAINSLMRILRDPSLASYHQRVVGSLMFIFKVLPDLFHTVRTCDDCLKDFITWKLGTLVSIVRQHIRKYLPELLSLISELWSSFSLPAPIRPPRGFPVLHLVEQLCLALNDEFRKHLPVILPCCIQVLSDAERCNDYSYVLDILHTLEVFGGTLDEHMHLLLPALIRLFKVDASVDIRRAAIKTLTRLIPCVQVTGHISALVHHLKLVLDGKNDELRKDAVDALCCLAHALGEDFTIFIPSIHKLLLKHRLRHKEFEEIEGRLRRREPIILGSTAAQRLSRQLPMEVISDPLNDMDNDPYEDGIDMQRHLRGYQVNDGRLRTAGEASQRSTREDWAEWMRHLSIELLKESPSPALRTCARLAQLQPFVGRELFAAGFVSCWAQLNEASQKHLVRSLEMAFSSPNIPPEILATLLNLAEFMEHDEKPLPIDIRLLGALADKCRAFAKALHYKEMEFEGSRSKKMDANPVAVVETLIHINNQLHQHEAAVGILTYAQQLLDVQLKESWYEKLQRWDDALKAYTVKASQVSSPHLVLEATLGRMRCLAALARWEELNNLCKEYWTPAEPSARLEMAPLAASAAWNMGEWDQMAEYVSRLDDGDETKIRGLGNTAASGDGSSNGTFFRAVLLVRKEKYDEAREYVERARKCLATELAALVLESYERAYVNMVRVQQLSELEEVIDYCTLPVGNPVAEGRRALIRNMWTERIRGAKRNVEVWQLLLAVRALVLPPTEDIDNWLKFASLCRKSNRISQARSTLVKLLQYDPETSPENVRYRGPPQVMLAYLKYQWSLGEDHKRKEAFARLQDLAIELSSAPNMQSITPTGLMGSMGQNVHLLARVYRTLGAWQRTLSPGLDDDSIQEILSSFRNATQYATEWGKAWHSWALFNTAVMSHYTLQGLPNVASQFVVSAVTGYFHSIACAANAKGVDDSLQDILRLLTLWFNHGASAEVQMALQKGFAHVNINTWLVVLPQIIARIHSNTHAVRELIQSLLVRIGQSHPQALMYPLLVACKSISNLRKAAAEEVVNKVRKHSGVLVDQAQLVSTELIRVAILWHEMWHEGLEEASRLYFGEHNIEGMLKVLEPLHKMLEEGAVKDNVTIKERAFIEAYRHELLEAWDCCMKYKRTVKEAELTQSVSPELVECRNLELAVPGTYRADLPVVTIASFAPELVVITSKQRPRKLTIHGSDGEDHAFLLKGHEDLRQDERVMQLFGLVNTLLENSRKTVEKDLSIHRYAVIPLSPNSGLIEWVPNCDTLHQLIREYRDARKITLNQEHKYMLSFAPDYDNLPLIAKVEVFEYALDNTEGNDLARVLWLKSRTSEVWLERRTNYTRSLAVMSMVGYLLGLGDRHPSNLMLHRYSGKILHIDFGDCFEASMNREKFPEKVPFRLTRMLLKAMEVSGIEGNFRSTCENVMQVLRTHKDSVMAMMEAFVHDPLINWRLFNFNEVPQMSMFTNSHVPTVVNAEESAPSRELPQPQRSARERELLQAVNQLGDANEVLNERAVVVMARMSNKLTGRDFSTPSFTASSIQHAVDHSSLISGDTREVDHGLSVKLQVQKLIIQATSHENLCQNYVGYDASVANTGQYVFKDDMRVSVAFVGGVRFGEGKQPCCMKCTWFSHSGSRDVLVCIFSHYTSLKQRKLHVFFGKGDSNWYLEIKMKNATRRTSVQRFLSLMEDSFECLVCKDNDWVRMKVRPKPVPGSAPFSSTWFRHYEDFCRCSILIFTSLPESKRC</sequence>
<dbReference type="EC" id="2.7.11.1" evidence="9"/>
<dbReference type="InterPro" id="IPR003151">
    <property type="entry name" value="PIK-rel_kinase_FAT"/>
</dbReference>
<dbReference type="Pfam" id="PF02260">
    <property type="entry name" value="FATC"/>
    <property type="match status" value="1"/>
</dbReference>
<dbReference type="GO" id="GO:0005737">
    <property type="term" value="C:cytoplasm"/>
    <property type="evidence" value="ECO:0007669"/>
    <property type="project" value="TreeGrafter"/>
</dbReference>
<dbReference type="Gene3D" id="1.20.120.150">
    <property type="entry name" value="FKBP12-rapamycin binding domain"/>
    <property type="match status" value="1"/>
</dbReference>
<dbReference type="Pfam" id="PF08771">
    <property type="entry name" value="FRB_dom"/>
    <property type="match status" value="1"/>
</dbReference>
<evidence type="ECO:0000256" key="6">
    <source>
        <dbReference type="ARBA" id="ARBA00022840"/>
    </source>
</evidence>
<evidence type="ECO:0000256" key="7">
    <source>
        <dbReference type="ARBA" id="ARBA00047899"/>
    </source>
</evidence>
<evidence type="ECO:0000256" key="8">
    <source>
        <dbReference type="ARBA" id="ARBA00048679"/>
    </source>
</evidence>
<dbReference type="SMART" id="SM01343">
    <property type="entry name" value="FATC"/>
    <property type="match status" value="1"/>
</dbReference>
<dbReference type="Gene3D" id="1.25.40.10">
    <property type="entry name" value="Tetratricopeptide repeat domain"/>
    <property type="match status" value="1"/>
</dbReference>
<proteinExistence type="inferred from homology"/>
<dbReference type="GO" id="GO:0005634">
    <property type="term" value="C:nucleus"/>
    <property type="evidence" value="ECO:0007669"/>
    <property type="project" value="TreeGrafter"/>
</dbReference>
<comment type="catalytic activity">
    <reaction evidence="8">
        <text>L-seryl-[protein] + ATP = O-phospho-L-seryl-[protein] + ADP + H(+)</text>
        <dbReference type="Rhea" id="RHEA:17989"/>
        <dbReference type="Rhea" id="RHEA-COMP:9863"/>
        <dbReference type="Rhea" id="RHEA-COMP:11604"/>
        <dbReference type="ChEBI" id="CHEBI:15378"/>
        <dbReference type="ChEBI" id="CHEBI:29999"/>
        <dbReference type="ChEBI" id="CHEBI:30616"/>
        <dbReference type="ChEBI" id="CHEBI:83421"/>
        <dbReference type="ChEBI" id="CHEBI:456216"/>
        <dbReference type="EC" id="2.7.11.1"/>
    </reaction>
</comment>
<dbReference type="FunFam" id="1.25.10.10:FF:000265">
    <property type="entry name" value="Serine/threonine-protein kinase TOR"/>
    <property type="match status" value="1"/>
</dbReference>
<dbReference type="SUPFAM" id="SSF47212">
    <property type="entry name" value="FKBP12-rapamycin-binding domain of FKBP-rapamycin-associated protein (FRAP)"/>
    <property type="match status" value="1"/>
</dbReference>
<dbReference type="GO" id="GO:0044877">
    <property type="term" value="F:protein-containing complex binding"/>
    <property type="evidence" value="ECO:0007669"/>
    <property type="project" value="InterPro"/>
</dbReference>
<dbReference type="Pfam" id="PF23593">
    <property type="entry name" value="HEAT_ATR"/>
    <property type="match status" value="1"/>
</dbReference>
<dbReference type="EMBL" id="JAQIZT010000001">
    <property type="protein sequence ID" value="KAJ7013306.1"/>
    <property type="molecule type" value="Genomic_DNA"/>
</dbReference>
<evidence type="ECO:0000259" key="13">
    <source>
        <dbReference type="PROSITE" id="PS51190"/>
    </source>
</evidence>
<protein>
    <recommendedName>
        <fullName evidence="9">Serine/threonine-protein kinase TOR</fullName>
        <ecNumber evidence="9">2.7.11.1</ecNumber>
    </recommendedName>
</protein>
<comment type="similarity">
    <text evidence="1 9">Belongs to the PI3/PI4-kinase family.</text>
</comment>
<dbReference type="GO" id="GO:0031929">
    <property type="term" value="P:TOR signaling"/>
    <property type="evidence" value="ECO:0007669"/>
    <property type="project" value="TreeGrafter"/>
</dbReference>
<dbReference type="InterPro" id="IPR018936">
    <property type="entry name" value="PI3/4_kinase_CS"/>
</dbReference>
<dbReference type="GO" id="GO:0031931">
    <property type="term" value="C:TORC1 complex"/>
    <property type="evidence" value="ECO:0007669"/>
    <property type="project" value="TreeGrafter"/>
</dbReference>
<gene>
    <name evidence="14" type="ORF">NC653_003103</name>
</gene>
<evidence type="ECO:0000256" key="1">
    <source>
        <dbReference type="ARBA" id="ARBA00011031"/>
    </source>
</evidence>
<dbReference type="InterPro" id="IPR036738">
    <property type="entry name" value="FRB_sf"/>
</dbReference>
<dbReference type="GO" id="GO:0031932">
    <property type="term" value="C:TORC2 complex"/>
    <property type="evidence" value="ECO:0007669"/>
    <property type="project" value="TreeGrafter"/>
</dbReference>
<organism evidence="14 15">
    <name type="scientific">Populus alba x Populus x berolinensis</name>
    <dbReference type="NCBI Taxonomy" id="444605"/>
    <lineage>
        <taxon>Eukaryota</taxon>
        <taxon>Viridiplantae</taxon>
        <taxon>Streptophyta</taxon>
        <taxon>Embryophyta</taxon>
        <taxon>Tracheophyta</taxon>
        <taxon>Spermatophyta</taxon>
        <taxon>Magnoliopsida</taxon>
        <taxon>eudicotyledons</taxon>
        <taxon>Gunneridae</taxon>
        <taxon>Pentapetalae</taxon>
        <taxon>rosids</taxon>
        <taxon>fabids</taxon>
        <taxon>Malpighiales</taxon>
        <taxon>Salicaceae</taxon>
        <taxon>Saliceae</taxon>
        <taxon>Populus</taxon>
    </lineage>
</organism>
<dbReference type="GO" id="GO:0080090">
    <property type="term" value="P:regulation of primary metabolic process"/>
    <property type="evidence" value="ECO:0007669"/>
    <property type="project" value="UniProtKB-ARBA"/>
</dbReference>
<comment type="catalytic activity">
    <reaction evidence="7 9">
        <text>L-threonyl-[protein] + ATP = O-phospho-L-threonyl-[protein] + ADP + H(+)</text>
        <dbReference type="Rhea" id="RHEA:46608"/>
        <dbReference type="Rhea" id="RHEA-COMP:11060"/>
        <dbReference type="Rhea" id="RHEA-COMP:11605"/>
        <dbReference type="ChEBI" id="CHEBI:15378"/>
        <dbReference type="ChEBI" id="CHEBI:30013"/>
        <dbReference type="ChEBI" id="CHEBI:30616"/>
        <dbReference type="ChEBI" id="CHEBI:61977"/>
        <dbReference type="ChEBI" id="CHEBI:456216"/>
        <dbReference type="EC" id="2.7.11.1"/>
    </reaction>
</comment>
<dbReference type="SMART" id="SM00146">
    <property type="entry name" value="PI3Kc"/>
    <property type="match status" value="1"/>
</dbReference>
<dbReference type="SMART" id="SM01345">
    <property type="entry name" value="Rapamycin_bind"/>
    <property type="match status" value="1"/>
</dbReference>
<dbReference type="InterPro" id="IPR026683">
    <property type="entry name" value="TOR_cat"/>
</dbReference>
<evidence type="ECO:0000313" key="14">
    <source>
        <dbReference type="EMBL" id="KAJ7013306.1"/>
    </source>
</evidence>
<keyword evidence="4 9" id="KW-0547">Nucleotide-binding</keyword>
<dbReference type="InterPro" id="IPR011990">
    <property type="entry name" value="TPR-like_helical_dom_sf"/>
</dbReference>
<dbReference type="Gene3D" id="1.25.10.10">
    <property type="entry name" value="Leucine-rich Repeat Variant"/>
    <property type="match status" value="3"/>
</dbReference>
<dbReference type="PROSITE" id="PS51189">
    <property type="entry name" value="FAT"/>
    <property type="match status" value="1"/>
</dbReference>
<evidence type="ECO:0000256" key="4">
    <source>
        <dbReference type="ARBA" id="ARBA00022741"/>
    </source>
</evidence>
<dbReference type="InterPro" id="IPR057564">
    <property type="entry name" value="HEAT_ATR"/>
</dbReference>
<dbReference type="PROSITE" id="PS00916">
    <property type="entry name" value="PI3_4_KINASE_2"/>
    <property type="match status" value="1"/>
</dbReference>
<dbReference type="Gene3D" id="1.10.1070.11">
    <property type="entry name" value="Phosphatidylinositol 3-/4-kinase, catalytic domain"/>
    <property type="match status" value="1"/>
</dbReference>
<keyword evidence="15" id="KW-1185">Reference proteome</keyword>
<evidence type="ECO:0000256" key="2">
    <source>
        <dbReference type="ARBA" id="ARBA00022679"/>
    </source>
</evidence>
<dbReference type="InterPro" id="IPR024585">
    <property type="entry name" value="mTOR_dom"/>
</dbReference>
<dbReference type="InterPro" id="IPR036940">
    <property type="entry name" value="PI3/4_kinase_cat_sf"/>
</dbReference>
<dbReference type="SMART" id="SM01346">
    <property type="entry name" value="DUF3385"/>
    <property type="match status" value="1"/>
</dbReference>
<dbReference type="PANTHER" id="PTHR11139">
    <property type="entry name" value="ATAXIA TELANGIECTASIA MUTATED ATM -RELATED"/>
    <property type="match status" value="1"/>
</dbReference>
<dbReference type="Pfam" id="PF02259">
    <property type="entry name" value="FAT"/>
    <property type="match status" value="1"/>
</dbReference>
<dbReference type="FunFam" id="1.25.10.10:FF:000288">
    <property type="entry name" value="Serine/threonine-protein kinase TOR"/>
    <property type="match status" value="1"/>
</dbReference>
<keyword evidence="9" id="KW-0723">Serine/threonine-protein kinase</keyword>
<dbReference type="InterPro" id="IPR011989">
    <property type="entry name" value="ARM-like"/>
</dbReference>
<evidence type="ECO:0000259" key="11">
    <source>
        <dbReference type="PROSITE" id="PS50290"/>
    </source>
</evidence>
<dbReference type="GO" id="GO:0016242">
    <property type="term" value="P:negative regulation of macroautophagy"/>
    <property type="evidence" value="ECO:0007669"/>
    <property type="project" value="TreeGrafter"/>
</dbReference>
<dbReference type="InterPro" id="IPR050517">
    <property type="entry name" value="DDR_Repair_Kinase"/>
</dbReference>
<dbReference type="PROSITE" id="PS50290">
    <property type="entry name" value="PI3_4_KINASE_3"/>
    <property type="match status" value="1"/>
</dbReference>
<dbReference type="SUPFAM" id="SSF56112">
    <property type="entry name" value="Protein kinase-like (PK-like)"/>
    <property type="match status" value="1"/>
</dbReference>
<dbReference type="PROSITE" id="PS00915">
    <property type="entry name" value="PI3_4_KINASE_1"/>
    <property type="match status" value="1"/>
</dbReference>
<accession>A0AAD6RQL5</accession>
<dbReference type="SUPFAM" id="SSF48371">
    <property type="entry name" value="ARM repeat"/>
    <property type="match status" value="1"/>
</dbReference>